<feature type="region of interest" description="Disordered" evidence="1">
    <location>
        <begin position="1"/>
        <end position="28"/>
    </location>
</feature>
<gene>
    <name evidence="2" type="ORF">JTE90_021675</name>
</gene>
<proteinExistence type="predicted"/>
<feature type="compositionally biased region" description="Gly residues" evidence="1">
    <location>
        <begin position="1"/>
        <end position="11"/>
    </location>
</feature>
<evidence type="ECO:0000313" key="3">
    <source>
        <dbReference type="Proteomes" id="UP000827092"/>
    </source>
</evidence>
<comment type="caution">
    <text evidence="2">The sequence shown here is derived from an EMBL/GenBank/DDBJ whole genome shotgun (WGS) entry which is preliminary data.</text>
</comment>
<accession>A0AAV6TFJ4</accession>
<protein>
    <submittedName>
        <fullName evidence="2">Uncharacterized protein</fullName>
    </submittedName>
</protein>
<dbReference type="Proteomes" id="UP000827092">
    <property type="component" value="Unassembled WGS sequence"/>
</dbReference>
<name>A0AAV6TFJ4_9ARAC</name>
<dbReference type="AlphaFoldDB" id="A0AAV6TFJ4"/>
<organism evidence="2 3">
    <name type="scientific">Oedothorax gibbosus</name>
    <dbReference type="NCBI Taxonomy" id="931172"/>
    <lineage>
        <taxon>Eukaryota</taxon>
        <taxon>Metazoa</taxon>
        <taxon>Ecdysozoa</taxon>
        <taxon>Arthropoda</taxon>
        <taxon>Chelicerata</taxon>
        <taxon>Arachnida</taxon>
        <taxon>Araneae</taxon>
        <taxon>Araneomorphae</taxon>
        <taxon>Entelegynae</taxon>
        <taxon>Araneoidea</taxon>
        <taxon>Linyphiidae</taxon>
        <taxon>Erigoninae</taxon>
        <taxon>Oedothorax</taxon>
    </lineage>
</organism>
<evidence type="ECO:0000313" key="2">
    <source>
        <dbReference type="EMBL" id="KAG8170579.1"/>
    </source>
</evidence>
<sequence length="113" mass="11685">MKVKGPGGGRAPSGSLSPRAGGTGGTPRVFPFWKWPGVFSAQLGPRKGGELLPGPGRGQGKTLVEVRSGSDVQIDRLDLGLGGREKIETISSWFPPKFPPRIAGGSLNFSSSG</sequence>
<dbReference type="EMBL" id="JAFNEN010005179">
    <property type="protein sequence ID" value="KAG8170579.1"/>
    <property type="molecule type" value="Genomic_DNA"/>
</dbReference>
<evidence type="ECO:0000256" key="1">
    <source>
        <dbReference type="SAM" id="MobiDB-lite"/>
    </source>
</evidence>
<keyword evidence="3" id="KW-1185">Reference proteome</keyword>
<reference evidence="2 3" key="1">
    <citation type="journal article" date="2022" name="Nat. Ecol. Evol.">
        <title>A masculinizing supergene underlies an exaggerated male reproductive morph in a spider.</title>
        <authorList>
            <person name="Hendrickx F."/>
            <person name="De Corte Z."/>
            <person name="Sonet G."/>
            <person name="Van Belleghem S.M."/>
            <person name="Kostlbacher S."/>
            <person name="Vangestel C."/>
        </authorList>
    </citation>
    <scope>NUCLEOTIDE SEQUENCE [LARGE SCALE GENOMIC DNA]</scope>
    <source>
        <strain evidence="2">W744_W776</strain>
    </source>
</reference>